<organism evidence="1 2">
    <name type="scientific">Providencia alcalifaciens DSM 30120</name>
    <dbReference type="NCBI Taxonomy" id="520999"/>
    <lineage>
        <taxon>Bacteria</taxon>
        <taxon>Pseudomonadati</taxon>
        <taxon>Pseudomonadota</taxon>
        <taxon>Gammaproteobacteria</taxon>
        <taxon>Enterobacterales</taxon>
        <taxon>Morganellaceae</taxon>
        <taxon>Providencia</taxon>
    </lineage>
</organism>
<reference evidence="1 2" key="2">
    <citation type="submission" date="2008-10" db="EMBL/GenBank/DDBJ databases">
        <authorList>
            <person name="Fulton L."/>
            <person name="Clifton S."/>
            <person name="Fulton B."/>
            <person name="Xu J."/>
            <person name="Minx P."/>
            <person name="Pepin K.H."/>
            <person name="Johnson M."/>
            <person name="Bhonagiri V."/>
            <person name="Nash W.E."/>
            <person name="Mardis E.R."/>
            <person name="Wilson R.K."/>
        </authorList>
    </citation>
    <scope>NUCLEOTIDE SEQUENCE [LARGE SCALE GENOMIC DNA]</scope>
    <source>
        <strain evidence="1 2">DSM 30120</strain>
    </source>
</reference>
<proteinExistence type="predicted"/>
<reference evidence="1 2" key="1">
    <citation type="submission" date="2008-10" db="EMBL/GenBank/DDBJ databases">
        <title>Draft genome sequence of Providencia alcalifaciens (DSM 30120).</title>
        <authorList>
            <person name="Sudarsanam P."/>
            <person name="Ley R."/>
            <person name="Guruge J."/>
            <person name="Turnbaugh P.J."/>
            <person name="Mahowald M."/>
            <person name="Liep D."/>
            <person name="Gordon J."/>
        </authorList>
    </citation>
    <scope>NUCLEOTIDE SEQUENCE [LARGE SCALE GENOMIC DNA]</scope>
    <source>
        <strain evidence="1 2">DSM 30120</strain>
    </source>
</reference>
<accession>B6XFE8</accession>
<protein>
    <submittedName>
        <fullName evidence="1">Uncharacterized protein</fullName>
    </submittedName>
</protein>
<evidence type="ECO:0000313" key="1">
    <source>
        <dbReference type="EMBL" id="EEB45707.1"/>
    </source>
</evidence>
<dbReference type="EMBL" id="ABXW01000047">
    <property type="protein sequence ID" value="EEB45707.1"/>
    <property type="molecule type" value="Genomic_DNA"/>
</dbReference>
<sequence>MSVMTHLPMNIVMMIKVMRTMMMKHPINMVAAAIQHPQLMMMSNQHKPLNNVLVGL</sequence>
<comment type="caution">
    <text evidence="1">The sequence shown here is derived from an EMBL/GenBank/DDBJ whole genome shotgun (WGS) entry which is preliminary data.</text>
</comment>
<name>B6XFE8_9GAMM</name>
<dbReference type="Proteomes" id="UP000003729">
    <property type="component" value="Unassembled WGS sequence"/>
</dbReference>
<evidence type="ECO:0000313" key="2">
    <source>
        <dbReference type="Proteomes" id="UP000003729"/>
    </source>
</evidence>
<dbReference type="AlphaFoldDB" id="B6XFE8"/>
<gene>
    <name evidence="1" type="ORF">PROVALCAL_02080</name>
</gene>